<name>A0A0A8Z619_ARUDO</name>
<evidence type="ECO:0000313" key="1">
    <source>
        <dbReference type="EMBL" id="JAD34864.1"/>
    </source>
</evidence>
<protein>
    <submittedName>
        <fullName evidence="1">Uncharacterized protein</fullName>
    </submittedName>
</protein>
<reference evidence="1" key="1">
    <citation type="submission" date="2014-09" db="EMBL/GenBank/DDBJ databases">
        <authorList>
            <person name="Magalhaes I.L.F."/>
            <person name="Oliveira U."/>
            <person name="Santos F.R."/>
            <person name="Vidigal T.H.D.A."/>
            <person name="Brescovit A.D."/>
            <person name="Santos A.J."/>
        </authorList>
    </citation>
    <scope>NUCLEOTIDE SEQUENCE</scope>
    <source>
        <tissue evidence="1">Shoot tissue taken approximately 20 cm above the soil surface</tissue>
    </source>
</reference>
<sequence>MYIGKIGVLCFLNHNSIVHFCRNRLIVACRLSMVRLTKRLNQQEINSKQETLCCCFTQ</sequence>
<accession>A0A0A8Z619</accession>
<dbReference type="EMBL" id="GBRH01263031">
    <property type="protein sequence ID" value="JAD34864.1"/>
    <property type="molecule type" value="Transcribed_RNA"/>
</dbReference>
<dbReference type="AlphaFoldDB" id="A0A0A8Z619"/>
<organism evidence="1">
    <name type="scientific">Arundo donax</name>
    <name type="common">Giant reed</name>
    <name type="synonym">Donax arundinaceus</name>
    <dbReference type="NCBI Taxonomy" id="35708"/>
    <lineage>
        <taxon>Eukaryota</taxon>
        <taxon>Viridiplantae</taxon>
        <taxon>Streptophyta</taxon>
        <taxon>Embryophyta</taxon>
        <taxon>Tracheophyta</taxon>
        <taxon>Spermatophyta</taxon>
        <taxon>Magnoliopsida</taxon>
        <taxon>Liliopsida</taxon>
        <taxon>Poales</taxon>
        <taxon>Poaceae</taxon>
        <taxon>PACMAD clade</taxon>
        <taxon>Arundinoideae</taxon>
        <taxon>Arundineae</taxon>
        <taxon>Arundo</taxon>
    </lineage>
</organism>
<reference evidence="1" key="2">
    <citation type="journal article" date="2015" name="Data Brief">
        <title>Shoot transcriptome of the giant reed, Arundo donax.</title>
        <authorList>
            <person name="Barrero R.A."/>
            <person name="Guerrero F.D."/>
            <person name="Moolhuijzen P."/>
            <person name="Goolsby J.A."/>
            <person name="Tidwell J."/>
            <person name="Bellgard S.E."/>
            <person name="Bellgard M.I."/>
        </authorList>
    </citation>
    <scope>NUCLEOTIDE SEQUENCE</scope>
    <source>
        <tissue evidence="1">Shoot tissue taken approximately 20 cm above the soil surface</tissue>
    </source>
</reference>
<proteinExistence type="predicted"/>